<dbReference type="EMBL" id="KQ976830">
    <property type="protein sequence ID" value="KYN07992.1"/>
    <property type="molecule type" value="Genomic_DNA"/>
</dbReference>
<accession>A0A151IPP1</accession>
<sequence length="118" mass="13009">MIDGKVCNVLTNQKSSSCCNICGVGPKYINDLSYVRNLKCHDNYYDFGMSTLHARIRSTLFPTRVPIIMAPAHWTQNACRAAKCDAVANELTAPNMFIGYRVTFCRAASVSVSSVPEP</sequence>
<protein>
    <submittedName>
        <fullName evidence="1">Uncharacterized protein</fullName>
    </submittedName>
</protein>
<gene>
    <name evidence="1" type="ORF">ALC62_01030</name>
</gene>
<proteinExistence type="predicted"/>
<dbReference type="Proteomes" id="UP000078542">
    <property type="component" value="Unassembled WGS sequence"/>
</dbReference>
<evidence type="ECO:0000313" key="1">
    <source>
        <dbReference type="EMBL" id="KYN07992.1"/>
    </source>
</evidence>
<dbReference type="AlphaFoldDB" id="A0A151IPP1"/>
<evidence type="ECO:0000313" key="2">
    <source>
        <dbReference type="Proteomes" id="UP000078542"/>
    </source>
</evidence>
<name>A0A151IPP1_9HYME</name>
<reference evidence="1 2" key="1">
    <citation type="submission" date="2016-03" db="EMBL/GenBank/DDBJ databases">
        <title>Cyphomyrmex costatus WGS genome.</title>
        <authorList>
            <person name="Nygaard S."/>
            <person name="Hu H."/>
            <person name="Boomsma J."/>
            <person name="Zhang G."/>
        </authorList>
    </citation>
    <scope>NUCLEOTIDE SEQUENCE [LARGE SCALE GENOMIC DNA]</scope>
    <source>
        <strain evidence="1">MS0001</strain>
        <tissue evidence="1">Whole body</tissue>
    </source>
</reference>
<keyword evidence="2" id="KW-1185">Reference proteome</keyword>
<organism evidence="1 2">
    <name type="scientific">Cyphomyrmex costatus</name>
    <dbReference type="NCBI Taxonomy" id="456900"/>
    <lineage>
        <taxon>Eukaryota</taxon>
        <taxon>Metazoa</taxon>
        <taxon>Ecdysozoa</taxon>
        <taxon>Arthropoda</taxon>
        <taxon>Hexapoda</taxon>
        <taxon>Insecta</taxon>
        <taxon>Pterygota</taxon>
        <taxon>Neoptera</taxon>
        <taxon>Endopterygota</taxon>
        <taxon>Hymenoptera</taxon>
        <taxon>Apocrita</taxon>
        <taxon>Aculeata</taxon>
        <taxon>Formicoidea</taxon>
        <taxon>Formicidae</taxon>
        <taxon>Myrmicinae</taxon>
        <taxon>Cyphomyrmex</taxon>
    </lineage>
</organism>